<organism evidence="3">
    <name type="scientific">Echinostoma caproni</name>
    <dbReference type="NCBI Taxonomy" id="27848"/>
    <lineage>
        <taxon>Eukaryota</taxon>
        <taxon>Metazoa</taxon>
        <taxon>Spiralia</taxon>
        <taxon>Lophotrochozoa</taxon>
        <taxon>Platyhelminthes</taxon>
        <taxon>Trematoda</taxon>
        <taxon>Digenea</taxon>
        <taxon>Plagiorchiida</taxon>
        <taxon>Echinostomata</taxon>
        <taxon>Echinostomatoidea</taxon>
        <taxon>Echinostomatidae</taxon>
        <taxon>Echinostoma</taxon>
    </lineage>
</organism>
<gene>
    <name evidence="1" type="ORF">ECPE_LOCUS7662</name>
</gene>
<keyword evidence="2" id="KW-1185">Reference proteome</keyword>
<dbReference type="WBParaSite" id="ECPE_0000767801-mRNA-1">
    <property type="protein sequence ID" value="ECPE_0000767801-mRNA-1"/>
    <property type="gene ID" value="ECPE_0000767801"/>
</dbReference>
<sequence>MCCPNIVDMLPVLKYARNKTDALTRKQVIRYKVPVTNKWLPVNKEKNQDFCLHNEEVFSKVLDDLKLPESGLDAVFADEIRLWKKPDSTTHTRLEEIELFIEEVRSQLEEERKTYSESVLNIVHHFV</sequence>
<accession>A0A183AL27</accession>
<evidence type="ECO:0000313" key="3">
    <source>
        <dbReference type="WBParaSite" id="ECPE_0000767801-mRNA-1"/>
    </source>
</evidence>
<name>A0A183AL27_9TREM</name>
<proteinExistence type="predicted"/>
<dbReference type="Proteomes" id="UP000272942">
    <property type="component" value="Unassembled WGS sequence"/>
</dbReference>
<evidence type="ECO:0000313" key="1">
    <source>
        <dbReference type="EMBL" id="VDP81697.1"/>
    </source>
</evidence>
<dbReference type="AlphaFoldDB" id="A0A183AL27"/>
<reference evidence="1 2" key="2">
    <citation type="submission" date="2018-11" db="EMBL/GenBank/DDBJ databases">
        <authorList>
            <consortium name="Pathogen Informatics"/>
        </authorList>
    </citation>
    <scope>NUCLEOTIDE SEQUENCE [LARGE SCALE GENOMIC DNA]</scope>
    <source>
        <strain evidence="1 2">Egypt</strain>
    </source>
</reference>
<reference evidence="3" key="1">
    <citation type="submission" date="2016-06" db="UniProtKB">
        <authorList>
            <consortium name="WormBaseParasite"/>
        </authorList>
    </citation>
    <scope>IDENTIFICATION</scope>
</reference>
<protein>
    <submittedName>
        <fullName evidence="3">DUF1758 domain-containing protein</fullName>
    </submittedName>
</protein>
<dbReference type="EMBL" id="UZAN01044899">
    <property type="protein sequence ID" value="VDP81697.1"/>
    <property type="molecule type" value="Genomic_DNA"/>
</dbReference>
<evidence type="ECO:0000313" key="2">
    <source>
        <dbReference type="Proteomes" id="UP000272942"/>
    </source>
</evidence>